<accession>A0ABV6NXH9</accession>
<name>A0ABV6NXH9_9ACTN</name>
<sequence>MADGLVLALALLGVACLPVAVAAVVCADEIIDRAVCGFGDWRDRRRQHRTIARLDRTLTRGRRTPDIDSAALDHNERPTIEEIAADLRRLGRQRLTVGGRSRVWQHAVHQAYDERLRLASRALGIAEHLSRLEGVDLEIERVRIEGELQGAGLRLPTVVEQRNPRR</sequence>
<evidence type="ECO:0000313" key="3">
    <source>
        <dbReference type="Proteomes" id="UP001589894"/>
    </source>
</evidence>
<dbReference type="EMBL" id="JBHLUE010000008">
    <property type="protein sequence ID" value="MFC0564768.1"/>
    <property type="molecule type" value="Genomic_DNA"/>
</dbReference>
<reference evidence="2 3" key="1">
    <citation type="submission" date="2024-09" db="EMBL/GenBank/DDBJ databases">
        <authorList>
            <person name="Sun Q."/>
            <person name="Mori K."/>
        </authorList>
    </citation>
    <scope>NUCLEOTIDE SEQUENCE [LARGE SCALE GENOMIC DNA]</scope>
    <source>
        <strain evidence="2 3">TBRC 2205</strain>
    </source>
</reference>
<dbReference type="RefSeq" id="WP_377338029.1">
    <property type="nucleotide sequence ID" value="NZ_JBHLUE010000008.1"/>
</dbReference>
<evidence type="ECO:0000256" key="1">
    <source>
        <dbReference type="SAM" id="SignalP"/>
    </source>
</evidence>
<organism evidence="2 3">
    <name type="scientific">Plantactinospora siamensis</name>
    <dbReference type="NCBI Taxonomy" id="555372"/>
    <lineage>
        <taxon>Bacteria</taxon>
        <taxon>Bacillati</taxon>
        <taxon>Actinomycetota</taxon>
        <taxon>Actinomycetes</taxon>
        <taxon>Micromonosporales</taxon>
        <taxon>Micromonosporaceae</taxon>
        <taxon>Plantactinospora</taxon>
    </lineage>
</organism>
<dbReference type="Proteomes" id="UP001589894">
    <property type="component" value="Unassembled WGS sequence"/>
</dbReference>
<feature type="signal peptide" evidence="1">
    <location>
        <begin position="1"/>
        <end position="22"/>
    </location>
</feature>
<gene>
    <name evidence="2" type="ORF">ACFFHU_11565</name>
</gene>
<keyword evidence="1" id="KW-0732">Signal</keyword>
<keyword evidence="3" id="KW-1185">Reference proteome</keyword>
<comment type="caution">
    <text evidence="2">The sequence shown here is derived from an EMBL/GenBank/DDBJ whole genome shotgun (WGS) entry which is preliminary data.</text>
</comment>
<protein>
    <submittedName>
        <fullName evidence="2">Uncharacterized protein</fullName>
    </submittedName>
</protein>
<feature type="chain" id="PRO_5045061511" evidence="1">
    <location>
        <begin position="23"/>
        <end position="166"/>
    </location>
</feature>
<evidence type="ECO:0000313" key="2">
    <source>
        <dbReference type="EMBL" id="MFC0564768.1"/>
    </source>
</evidence>
<proteinExistence type="predicted"/>